<evidence type="ECO:0000313" key="1">
    <source>
        <dbReference type="EMBL" id="KAI8019311.1"/>
    </source>
</evidence>
<reference evidence="1 2" key="1">
    <citation type="journal article" date="2022" name="Plant J.">
        <title>Chromosome-level genome of Camellia lanceoleosa provides a valuable resource for understanding genome evolution and self-incompatibility.</title>
        <authorList>
            <person name="Gong W."/>
            <person name="Xiao S."/>
            <person name="Wang L."/>
            <person name="Liao Z."/>
            <person name="Chang Y."/>
            <person name="Mo W."/>
            <person name="Hu G."/>
            <person name="Li W."/>
            <person name="Zhao G."/>
            <person name="Zhu H."/>
            <person name="Hu X."/>
            <person name="Ji K."/>
            <person name="Xiang X."/>
            <person name="Song Q."/>
            <person name="Yuan D."/>
            <person name="Jin S."/>
            <person name="Zhang L."/>
        </authorList>
    </citation>
    <scope>NUCLEOTIDE SEQUENCE [LARGE SCALE GENOMIC DNA]</scope>
    <source>
        <strain evidence="1">SQ_2022a</strain>
    </source>
</reference>
<proteinExistence type="predicted"/>
<accession>A0ACC0I5S5</accession>
<sequence>MMKSSSSPIKEHEQEGSDTNNGYPETISGFLANGCGCFRLFCFERQRSNDREARRLLEQEGEHKETWLVNNLKRMKEASELLAGPKWKKFVRRLSRYFNKKKRRTQFQYDPQSYALNFDHSLDEEGDGLLLGFSSRFASHFSSNELQACL</sequence>
<dbReference type="EMBL" id="CM045759">
    <property type="protein sequence ID" value="KAI8019311.1"/>
    <property type="molecule type" value="Genomic_DNA"/>
</dbReference>
<evidence type="ECO:0000313" key="2">
    <source>
        <dbReference type="Proteomes" id="UP001060215"/>
    </source>
</evidence>
<gene>
    <name evidence="1" type="ORF">LOK49_LG04G03023</name>
</gene>
<name>A0ACC0I5S5_9ERIC</name>
<organism evidence="1 2">
    <name type="scientific">Camellia lanceoleosa</name>
    <dbReference type="NCBI Taxonomy" id="1840588"/>
    <lineage>
        <taxon>Eukaryota</taxon>
        <taxon>Viridiplantae</taxon>
        <taxon>Streptophyta</taxon>
        <taxon>Embryophyta</taxon>
        <taxon>Tracheophyta</taxon>
        <taxon>Spermatophyta</taxon>
        <taxon>Magnoliopsida</taxon>
        <taxon>eudicotyledons</taxon>
        <taxon>Gunneridae</taxon>
        <taxon>Pentapetalae</taxon>
        <taxon>asterids</taxon>
        <taxon>Ericales</taxon>
        <taxon>Theaceae</taxon>
        <taxon>Camellia</taxon>
    </lineage>
</organism>
<keyword evidence="2" id="KW-1185">Reference proteome</keyword>
<dbReference type="Proteomes" id="UP001060215">
    <property type="component" value="Chromosome 2"/>
</dbReference>
<comment type="caution">
    <text evidence="1">The sequence shown here is derived from an EMBL/GenBank/DDBJ whole genome shotgun (WGS) entry which is preliminary data.</text>
</comment>
<protein>
    <submittedName>
        <fullName evidence="1">Uncharacterized protein</fullName>
    </submittedName>
</protein>